<protein>
    <submittedName>
        <fullName evidence="1">Uncharacterized protein</fullName>
    </submittedName>
</protein>
<proteinExistence type="predicted"/>
<evidence type="ECO:0000313" key="1">
    <source>
        <dbReference type="EMBL" id="JAE13356.1"/>
    </source>
</evidence>
<name>A0A0A9FSR4_ARUDO</name>
<dbReference type="AlphaFoldDB" id="A0A0A9FSR4"/>
<organism evidence="1">
    <name type="scientific">Arundo donax</name>
    <name type="common">Giant reed</name>
    <name type="synonym">Donax arundinaceus</name>
    <dbReference type="NCBI Taxonomy" id="35708"/>
    <lineage>
        <taxon>Eukaryota</taxon>
        <taxon>Viridiplantae</taxon>
        <taxon>Streptophyta</taxon>
        <taxon>Embryophyta</taxon>
        <taxon>Tracheophyta</taxon>
        <taxon>Spermatophyta</taxon>
        <taxon>Magnoliopsida</taxon>
        <taxon>Liliopsida</taxon>
        <taxon>Poales</taxon>
        <taxon>Poaceae</taxon>
        <taxon>PACMAD clade</taxon>
        <taxon>Arundinoideae</taxon>
        <taxon>Arundineae</taxon>
        <taxon>Arundo</taxon>
    </lineage>
</organism>
<accession>A0A0A9FSR4</accession>
<reference evidence="1" key="2">
    <citation type="journal article" date="2015" name="Data Brief">
        <title>Shoot transcriptome of the giant reed, Arundo donax.</title>
        <authorList>
            <person name="Barrero R.A."/>
            <person name="Guerrero F.D."/>
            <person name="Moolhuijzen P."/>
            <person name="Goolsby J.A."/>
            <person name="Tidwell J."/>
            <person name="Bellgard S.E."/>
            <person name="Bellgard M.I."/>
        </authorList>
    </citation>
    <scope>NUCLEOTIDE SEQUENCE</scope>
    <source>
        <tissue evidence="1">Shoot tissue taken approximately 20 cm above the soil surface</tissue>
    </source>
</reference>
<reference evidence="1" key="1">
    <citation type="submission" date="2014-09" db="EMBL/GenBank/DDBJ databases">
        <authorList>
            <person name="Magalhaes I.L.F."/>
            <person name="Oliveira U."/>
            <person name="Santos F.R."/>
            <person name="Vidigal T.H.D.A."/>
            <person name="Brescovit A.D."/>
            <person name="Santos A.J."/>
        </authorList>
    </citation>
    <scope>NUCLEOTIDE SEQUENCE</scope>
    <source>
        <tissue evidence="1">Shoot tissue taken approximately 20 cm above the soil surface</tissue>
    </source>
</reference>
<sequence>MNKITQHKILNQLTVSDPWISRATTTRIQEIYGFFGSGALPNRASLSHIHHRAILLVPNNSCIHQIVIGIKS</sequence>
<dbReference type="EMBL" id="GBRH01184540">
    <property type="protein sequence ID" value="JAE13356.1"/>
    <property type="molecule type" value="Transcribed_RNA"/>
</dbReference>